<name>A0A3S5BEC2_9PLAT</name>
<organism evidence="2 3">
    <name type="scientific">Protopolystoma xenopodis</name>
    <dbReference type="NCBI Taxonomy" id="117903"/>
    <lineage>
        <taxon>Eukaryota</taxon>
        <taxon>Metazoa</taxon>
        <taxon>Spiralia</taxon>
        <taxon>Lophotrochozoa</taxon>
        <taxon>Platyhelminthes</taxon>
        <taxon>Monogenea</taxon>
        <taxon>Polyopisthocotylea</taxon>
        <taxon>Polystomatidea</taxon>
        <taxon>Polystomatidae</taxon>
        <taxon>Protopolystoma</taxon>
    </lineage>
</organism>
<keyword evidence="3" id="KW-1185">Reference proteome</keyword>
<sequence length="79" mass="8618">MLDESPDRPAEDDVETMLLLPPPPLPHSRTRRLSRLCCSTASIERGARAQVVGTTGPDCPVGPARAHFASSRLRDDTCY</sequence>
<feature type="compositionally biased region" description="Basic and acidic residues" evidence="1">
    <location>
        <begin position="1"/>
        <end position="11"/>
    </location>
</feature>
<comment type="caution">
    <text evidence="2">The sequence shown here is derived from an EMBL/GenBank/DDBJ whole genome shotgun (WGS) entry which is preliminary data.</text>
</comment>
<dbReference type="AlphaFoldDB" id="A0A3S5BEC2"/>
<evidence type="ECO:0000313" key="2">
    <source>
        <dbReference type="EMBL" id="VEL21145.1"/>
    </source>
</evidence>
<dbReference type="EMBL" id="CAAALY010049825">
    <property type="protein sequence ID" value="VEL21145.1"/>
    <property type="molecule type" value="Genomic_DNA"/>
</dbReference>
<feature type="region of interest" description="Disordered" evidence="1">
    <location>
        <begin position="1"/>
        <end position="31"/>
    </location>
</feature>
<dbReference type="Proteomes" id="UP000784294">
    <property type="component" value="Unassembled WGS sequence"/>
</dbReference>
<evidence type="ECO:0000256" key="1">
    <source>
        <dbReference type="SAM" id="MobiDB-lite"/>
    </source>
</evidence>
<gene>
    <name evidence="2" type="ORF">PXEA_LOCUS14585</name>
</gene>
<proteinExistence type="predicted"/>
<accession>A0A3S5BEC2</accession>
<evidence type="ECO:0000313" key="3">
    <source>
        <dbReference type="Proteomes" id="UP000784294"/>
    </source>
</evidence>
<protein>
    <submittedName>
        <fullName evidence="2">Uncharacterized protein</fullName>
    </submittedName>
</protein>
<reference evidence="2" key="1">
    <citation type="submission" date="2018-11" db="EMBL/GenBank/DDBJ databases">
        <authorList>
            <consortium name="Pathogen Informatics"/>
        </authorList>
    </citation>
    <scope>NUCLEOTIDE SEQUENCE</scope>
</reference>